<accession>A0A8H1LHY1</accession>
<dbReference type="Proteomes" id="UP000298111">
    <property type="component" value="Unassembled WGS sequence"/>
</dbReference>
<evidence type="ECO:0000313" key="2">
    <source>
        <dbReference type="Proteomes" id="UP000298111"/>
    </source>
</evidence>
<comment type="caution">
    <text evidence="1">The sequence shown here is derived from an EMBL/GenBank/DDBJ whole genome shotgun (WGS) entry which is preliminary data.</text>
</comment>
<proteinExistence type="predicted"/>
<protein>
    <submittedName>
        <fullName evidence="1">Uncharacterized protein</fullName>
    </submittedName>
</protein>
<evidence type="ECO:0000313" key="1">
    <source>
        <dbReference type="EMBL" id="TGG87451.1"/>
    </source>
</evidence>
<dbReference type="AlphaFoldDB" id="A0A8H1LHY1"/>
<reference evidence="1 2" key="1">
    <citation type="submission" date="2018-10" db="EMBL/GenBank/DDBJ databases">
        <title>Isolation of pseudouridimycin from Streptomyces albus DSM 40763.</title>
        <authorList>
            <person name="Rosenqvist P."/>
            <person name="Metsae-Ketelae M."/>
            <person name="Virta P."/>
        </authorList>
    </citation>
    <scope>NUCLEOTIDE SEQUENCE [LARGE SCALE GENOMIC DNA]</scope>
    <source>
        <strain evidence="1 2">DSM 40763</strain>
    </source>
</reference>
<gene>
    <name evidence="1" type="ORF">D8771_04525</name>
</gene>
<name>A0A8H1LHY1_9ACTN</name>
<sequence length="82" mass="9272">MLRCADPDLVEAHFIGEAGEAAQMPWLQAASEMRLEDCAPVWEIPILKGLRVGPGWWWTATNGGMVRYEFGAMRTQLMMLDF</sequence>
<dbReference type="EMBL" id="RCIY01000024">
    <property type="protein sequence ID" value="TGG87451.1"/>
    <property type="molecule type" value="Genomic_DNA"/>
</dbReference>
<organism evidence="1 2">
    <name type="scientific">Streptomyces albus</name>
    <dbReference type="NCBI Taxonomy" id="1888"/>
    <lineage>
        <taxon>Bacteria</taxon>
        <taxon>Bacillati</taxon>
        <taxon>Actinomycetota</taxon>
        <taxon>Actinomycetes</taxon>
        <taxon>Kitasatosporales</taxon>
        <taxon>Streptomycetaceae</taxon>
        <taxon>Streptomyces</taxon>
    </lineage>
</organism>
<feature type="non-terminal residue" evidence="1">
    <location>
        <position position="82"/>
    </location>
</feature>